<name>A0ACC1YLU7_MELAZ</name>
<organism evidence="1 2">
    <name type="scientific">Melia azedarach</name>
    <name type="common">Chinaberry tree</name>
    <dbReference type="NCBI Taxonomy" id="155640"/>
    <lineage>
        <taxon>Eukaryota</taxon>
        <taxon>Viridiplantae</taxon>
        <taxon>Streptophyta</taxon>
        <taxon>Embryophyta</taxon>
        <taxon>Tracheophyta</taxon>
        <taxon>Spermatophyta</taxon>
        <taxon>Magnoliopsida</taxon>
        <taxon>eudicotyledons</taxon>
        <taxon>Gunneridae</taxon>
        <taxon>Pentapetalae</taxon>
        <taxon>rosids</taxon>
        <taxon>malvids</taxon>
        <taxon>Sapindales</taxon>
        <taxon>Meliaceae</taxon>
        <taxon>Melia</taxon>
    </lineage>
</organism>
<sequence>MASRAVIPSNSTQSVAFSFTKFPKKIWGGSPLYCPFNISAVTVRRPLQACLGRKNIHEDYRPLANFRPTIWKDTFNSMSSLNSEPKYDGLFEEMKEQVKEMLSNASSSNDPVEEVILIDSLCRLGVSYHFENEIEERLHHIFEAHPELAAENDYDLYIVALVFRIFRQHGFKMSYRVFNKFKDNDGEFKKSLTGDVRGLLSLYEAAQLRVHEEDILEEALTFTTTHLKSLAPKSSPHRRTYVMEALEQPIHTGVPRIEAHKYISFYEHKESKNDTLLMFAKLDFNRLQLLHKQELSYLARWWRDLNFASTYSYSRDRLVEIYFWSVAQYYEPYFSRGRLIFTKIFMMLMIIDDTYDAYGTFDELQRFTDAIERFVFVHKFTQLFY</sequence>
<dbReference type="Proteomes" id="UP001164539">
    <property type="component" value="Chromosome 2"/>
</dbReference>
<evidence type="ECO:0000313" key="1">
    <source>
        <dbReference type="EMBL" id="KAJ4724503.1"/>
    </source>
</evidence>
<dbReference type="EMBL" id="CM051395">
    <property type="protein sequence ID" value="KAJ4724503.1"/>
    <property type="molecule type" value="Genomic_DNA"/>
</dbReference>
<keyword evidence="2" id="KW-1185">Reference proteome</keyword>
<proteinExistence type="predicted"/>
<evidence type="ECO:0000313" key="2">
    <source>
        <dbReference type="Proteomes" id="UP001164539"/>
    </source>
</evidence>
<comment type="caution">
    <text evidence="1">The sequence shown here is derived from an EMBL/GenBank/DDBJ whole genome shotgun (WGS) entry which is preliminary data.</text>
</comment>
<accession>A0ACC1YLU7</accession>
<reference evidence="1 2" key="1">
    <citation type="journal article" date="2023" name="Science">
        <title>Complex scaffold remodeling in plant triterpene biosynthesis.</title>
        <authorList>
            <person name="De La Pena R."/>
            <person name="Hodgson H."/>
            <person name="Liu J.C."/>
            <person name="Stephenson M.J."/>
            <person name="Martin A.C."/>
            <person name="Owen C."/>
            <person name="Harkess A."/>
            <person name="Leebens-Mack J."/>
            <person name="Jimenez L.E."/>
            <person name="Osbourn A."/>
            <person name="Sattely E.S."/>
        </authorList>
    </citation>
    <scope>NUCLEOTIDE SEQUENCE [LARGE SCALE GENOMIC DNA]</scope>
    <source>
        <strain evidence="2">cv. JPN11</strain>
        <tissue evidence="1">Leaf</tissue>
    </source>
</reference>
<gene>
    <name evidence="1" type="ORF">OWV82_003489</name>
</gene>
<protein>
    <submittedName>
        <fullName evidence="1">Casbene synthase</fullName>
    </submittedName>
</protein>